<dbReference type="InterPro" id="IPR003594">
    <property type="entry name" value="HATPase_dom"/>
</dbReference>
<evidence type="ECO:0000256" key="7">
    <source>
        <dbReference type="ARBA" id="ARBA00022777"/>
    </source>
</evidence>
<dbReference type="SMART" id="SM00387">
    <property type="entry name" value="HATPase_c"/>
    <property type="match status" value="1"/>
</dbReference>
<accession>A0A0Z8JUA4</accession>
<protein>
    <recommendedName>
        <fullName evidence="3">histidine kinase</fullName>
        <ecNumber evidence="3">2.7.13.3</ecNumber>
    </recommendedName>
</protein>
<dbReference type="RefSeq" id="WP_044682365.1">
    <property type="nucleotide sequence ID" value="NZ_CEHN01000025.1"/>
</dbReference>
<evidence type="ECO:0000313" key="14">
    <source>
        <dbReference type="Proteomes" id="UP000074356"/>
    </source>
</evidence>
<dbReference type="SUPFAM" id="SSF55874">
    <property type="entry name" value="ATPase domain of HSP90 chaperone/DNA topoisomerase II/histidine kinase"/>
    <property type="match status" value="1"/>
</dbReference>
<feature type="domain" description="Histidine kinase" evidence="12">
    <location>
        <begin position="130"/>
        <end position="337"/>
    </location>
</feature>
<dbReference type="PANTHER" id="PTHR45453">
    <property type="entry name" value="PHOSPHATE REGULON SENSOR PROTEIN PHOR"/>
    <property type="match status" value="1"/>
</dbReference>
<evidence type="ECO:0000256" key="2">
    <source>
        <dbReference type="ARBA" id="ARBA00004651"/>
    </source>
</evidence>
<dbReference type="EMBL" id="FIIB01000008">
    <property type="protein sequence ID" value="CYV60145.1"/>
    <property type="molecule type" value="Genomic_DNA"/>
</dbReference>
<dbReference type="GO" id="GO:0005886">
    <property type="term" value="C:plasma membrane"/>
    <property type="evidence" value="ECO:0007669"/>
    <property type="project" value="UniProtKB-SubCell"/>
</dbReference>
<evidence type="ECO:0000256" key="9">
    <source>
        <dbReference type="ARBA" id="ARBA00023012"/>
    </source>
</evidence>
<comment type="subcellular location">
    <subcellularLocation>
        <location evidence="2">Cell membrane</location>
        <topology evidence="2">Multi-pass membrane protein</topology>
    </subcellularLocation>
</comment>
<feature type="transmembrane region" description="Helical" evidence="11">
    <location>
        <begin position="47"/>
        <end position="67"/>
    </location>
</feature>
<evidence type="ECO:0000256" key="6">
    <source>
        <dbReference type="ARBA" id="ARBA00022692"/>
    </source>
</evidence>
<dbReference type="InterPro" id="IPR004358">
    <property type="entry name" value="Sig_transdc_His_kin-like_C"/>
</dbReference>
<dbReference type="InterPro" id="IPR036890">
    <property type="entry name" value="HATPase_C_sf"/>
</dbReference>
<comment type="catalytic activity">
    <reaction evidence="1">
        <text>ATP + protein L-histidine = ADP + protein N-phospho-L-histidine.</text>
        <dbReference type="EC" id="2.7.13.3"/>
    </reaction>
</comment>
<dbReference type="InterPro" id="IPR005467">
    <property type="entry name" value="His_kinase_dom"/>
</dbReference>
<evidence type="ECO:0000259" key="12">
    <source>
        <dbReference type="PROSITE" id="PS50109"/>
    </source>
</evidence>
<keyword evidence="6 11" id="KW-0812">Transmembrane</keyword>
<evidence type="ECO:0000256" key="11">
    <source>
        <dbReference type="SAM" id="Phobius"/>
    </source>
</evidence>
<evidence type="ECO:0000256" key="1">
    <source>
        <dbReference type="ARBA" id="ARBA00000085"/>
    </source>
</evidence>
<gene>
    <name evidence="13" type="primary">graS_3</name>
    <name evidence="13" type="ORF">ERS132440_01197</name>
</gene>
<reference evidence="13 14" key="1">
    <citation type="submission" date="2016-02" db="EMBL/GenBank/DDBJ databases">
        <authorList>
            <consortium name="Pathogen Informatics"/>
        </authorList>
    </citation>
    <scope>NUCLEOTIDE SEQUENCE [LARGE SCALE GENOMIC DNA]</scope>
    <source>
        <strain evidence="13 14">LSS78</strain>
    </source>
</reference>
<dbReference type="EC" id="2.7.13.3" evidence="3"/>
<dbReference type="PANTHER" id="PTHR45453:SF2">
    <property type="entry name" value="HISTIDINE KINASE"/>
    <property type="match status" value="1"/>
</dbReference>
<keyword evidence="10 11" id="KW-0472">Membrane</keyword>
<dbReference type="Proteomes" id="UP000074356">
    <property type="component" value="Unassembled WGS sequence"/>
</dbReference>
<dbReference type="InterPro" id="IPR050351">
    <property type="entry name" value="BphY/WalK/GraS-like"/>
</dbReference>
<keyword evidence="4" id="KW-1003">Cell membrane</keyword>
<sequence>MRNKKLAKHLKCFVLDHLWVILLFLAAPVSIMIVYLTLISGNPGGTWWYYVFLSLFILLCFLLYRLYSTWDFYEILCNENKTLEDFLISEPKGREEQHYRKLVEEQHRLYLNRLARMEDKQKQSKIMIYRWVHQLKMPLSVIRLVSENKKGDSDFRKIAQSAAQIQYDLDQVLNMYKLDAIKNDFHSEKVNLHSMCKDCINELKSSFITKGIFPKLEIADDLVVYSDSKWLRFVLYQLLTNAIKYSDEGKKITVRADRSEECTSLSIQDEGCGIDPRDFNRIFDLFFTGQNGRLRGESSGLGLYMVKQSLDYLGHTIMVQSELGKGSTFTIYFHAKSEI</sequence>
<dbReference type="Gene3D" id="3.30.565.10">
    <property type="entry name" value="Histidine kinase-like ATPase, C-terminal domain"/>
    <property type="match status" value="1"/>
</dbReference>
<dbReference type="PRINTS" id="PR00344">
    <property type="entry name" value="BCTRLSENSOR"/>
</dbReference>
<evidence type="ECO:0000256" key="8">
    <source>
        <dbReference type="ARBA" id="ARBA00022989"/>
    </source>
</evidence>
<evidence type="ECO:0000256" key="3">
    <source>
        <dbReference type="ARBA" id="ARBA00012438"/>
    </source>
</evidence>
<proteinExistence type="predicted"/>
<keyword evidence="5 13" id="KW-0808">Transferase</keyword>
<evidence type="ECO:0000256" key="10">
    <source>
        <dbReference type="ARBA" id="ARBA00023136"/>
    </source>
</evidence>
<keyword evidence="8 11" id="KW-1133">Transmembrane helix</keyword>
<organism evidence="13 14">
    <name type="scientific">Streptococcus suis</name>
    <dbReference type="NCBI Taxonomy" id="1307"/>
    <lineage>
        <taxon>Bacteria</taxon>
        <taxon>Bacillati</taxon>
        <taxon>Bacillota</taxon>
        <taxon>Bacilli</taxon>
        <taxon>Lactobacillales</taxon>
        <taxon>Streptococcaceae</taxon>
        <taxon>Streptococcus</taxon>
    </lineage>
</organism>
<dbReference type="GO" id="GO:0000155">
    <property type="term" value="F:phosphorelay sensor kinase activity"/>
    <property type="evidence" value="ECO:0007669"/>
    <property type="project" value="TreeGrafter"/>
</dbReference>
<dbReference type="PROSITE" id="PS50109">
    <property type="entry name" value="HIS_KIN"/>
    <property type="match status" value="1"/>
</dbReference>
<dbReference type="Pfam" id="PF02518">
    <property type="entry name" value="HATPase_c"/>
    <property type="match status" value="1"/>
</dbReference>
<keyword evidence="9" id="KW-0902">Two-component regulatory system</keyword>
<feature type="transmembrane region" description="Helical" evidence="11">
    <location>
        <begin position="12"/>
        <end position="35"/>
    </location>
</feature>
<dbReference type="GO" id="GO:0004721">
    <property type="term" value="F:phosphoprotein phosphatase activity"/>
    <property type="evidence" value="ECO:0007669"/>
    <property type="project" value="TreeGrafter"/>
</dbReference>
<evidence type="ECO:0000256" key="5">
    <source>
        <dbReference type="ARBA" id="ARBA00022679"/>
    </source>
</evidence>
<dbReference type="GO" id="GO:0016036">
    <property type="term" value="P:cellular response to phosphate starvation"/>
    <property type="evidence" value="ECO:0007669"/>
    <property type="project" value="TreeGrafter"/>
</dbReference>
<evidence type="ECO:0000313" key="13">
    <source>
        <dbReference type="EMBL" id="CYV60145.1"/>
    </source>
</evidence>
<keyword evidence="7 13" id="KW-0418">Kinase</keyword>
<dbReference type="AlphaFoldDB" id="A0A0Z8JUA4"/>
<name>A0A0Z8JUA4_STRSU</name>
<evidence type="ECO:0000256" key="4">
    <source>
        <dbReference type="ARBA" id="ARBA00022475"/>
    </source>
</evidence>